<name>A0ABY7DVF1_MYAAR</name>
<gene>
    <name evidence="10" type="ORF">MAR_024997</name>
</gene>
<dbReference type="Gene3D" id="3.30.1520.10">
    <property type="entry name" value="Phox-like domain"/>
    <property type="match status" value="1"/>
</dbReference>
<comment type="subcellular location">
    <subcellularLocation>
        <location evidence="2">Early endosome</location>
    </subcellularLocation>
    <subcellularLocation>
        <location evidence="1">Endomembrane system</location>
        <topology evidence="1">Peripheral membrane protein</topology>
    </subcellularLocation>
</comment>
<feature type="domain" description="PX" evidence="8">
    <location>
        <begin position="116"/>
        <end position="241"/>
    </location>
</feature>
<dbReference type="Pfam" id="PF00787">
    <property type="entry name" value="PX"/>
    <property type="match status" value="1"/>
</dbReference>
<dbReference type="PROSITE" id="PS50106">
    <property type="entry name" value="PDZ"/>
    <property type="match status" value="1"/>
</dbReference>
<dbReference type="CDD" id="cd06886">
    <property type="entry name" value="PX_SNX27"/>
    <property type="match status" value="1"/>
</dbReference>
<dbReference type="PROSITE" id="PS50195">
    <property type="entry name" value="PX"/>
    <property type="match status" value="1"/>
</dbReference>
<keyword evidence="11" id="KW-1185">Reference proteome</keyword>
<evidence type="ECO:0000259" key="7">
    <source>
        <dbReference type="PROSITE" id="PS50106"/>
    </source>
</evidence>
<dbReference type="PANTHER" id="PTHR12431:SF19">
    <property type="entry name" value="SORTING NEXIN-27"/>
    <property type="match status" value="1"/>
</dbReference>
<dbReference type="SMART" id="SM00312">
    <property type="entry name" value="PX"/>
    <property type="match status" value="1"/>
</dbReference>
<protein>
    <submittedName>
        <fullName evidence="10">SNX27-like protein</fullName>
    </submittedName>
</protein>
<dbReference type="InterPro" id="IPR001478">
    <property type="entry name" value="PDZ"/>
</dbReference>
<evidence type="ECO:0000256" key="6">
    <source>
        <dbReference type="SAM" id="MobiDB-lite"/>
    </source>
</evidence>
<feature type="domain" description="Ras-associating" evidence="9">
    <location>
        <begin position="246"/>
        <end position="334"/>
    </location>
</feature>
<proteinExistence type="predicted"/>
<evidence type="ECO:0000256" key="4">
    <source>
        <dbReference type="ARBA" id="ARBA00023121"/>
    </source>
</evidence>
<dbReference type="InterPro" id="IPR001683">
    <property type="entry name" value="PX_dom"/>
</dbReference>
<dbReference type="Pfam" id="PF00595">
    <property type="entry name" value="PDZ"/>
    <property type="match status" value="1"/>
</dbReference>
<feature type="domain" description="PDZ" evidence="7">
    <location>
        <begin position="24"/>
        <end position="117"/>
    </location>
</feature>
<evidence type="ECO:0000259" key="9">
    <source>
        <dbReference type="PROSITE" id="PS50200"/>
    </source>
</evidence>
<keyword evidence="4" id="KW-0446">Lipid-binding</keyword>
<evidence type="ECO:0000256" key="1">
    <source>
        <dbReference type="ARBA" id="ARBA00004184"/>
    </source>
</evidence>
<keyword evidence="3" id="KW-0967">Endosome</keyword>
<dbReference type="Proteomes" id="UP001164746">
    <property type="component" value="Chromosome 3"/>
</dbReference>
<dbReference type="InterPro" id="IPR036034">
    <property type="entry name" value="PDZ_sf"/>
</dbReference>
<keyword evidence="5" id="KW-0472">Membrane</keyword>
<dbReference type="Pfam" id="PF21271">
    <property type="entry name" value="SNX17-31_F2_FERM"/>
    <property type="match status" value="1"/>
</dbReference>
<dbReference type="PANTHER" id="PTHR12431">
    <property type="entry name" value="SORTING NEXIN 17 AND 27"/>
    <property type="match status" value="1"/>
</dbReference>
<dbReference type="InterPro" id="IPR048767">
    <property type="entry name" value="SNX17-31_FERM_F2"/>
</dbReference>
<dbReference type="Gene3D" id="1.20.80.60">
    <property type="match status" value="1"/>
</dbReference>
<dbReference type="SUPFAM" id="SSF50156">
    <property type="entry name" value="PDZ domain-like"/>
    <property type="match status" value="1"/>
</dbReference>
<feature type="region of interest" description="Disordered" evidence="6">
    <location>
        <begin position="1"/>
        <end position="22"/>
    </location>
</feature>
<dbReference type="Pfam" id="PF00788">
    <property type="entry name" value="RA"/>
    <property type="match status" value="1"/>
</dbReference>
<reference evidence="10" key="1">
    <citation type="submission" date="2022-11" db="EMBL/GenBank/DDBJ databases">
        <title>Centuries of genome instability and evolution in soft-shell clam transmissible cancer (bioRxiv).</title>
        <authorList>
            <person name="Hart S.F.M."/>
            <person name="Yonemitsu M.A."/>
            <person name="Giersch R.M."/>
            <person name="Beal B.F."/>
            <person name="Arriagada G."/>
            <person name="Davis B.W."/>
            <person name="Ostrander E.A."/>
            <person name="Goff S.P."/>
            <person name="Metzger M.J."/>
        </authorList>
    </citation>
    <scope>NUCLEOTIDE SEQUENCE</scope>
    <source>
        <strain evidence="10">MELC-2E11</strain>
        <tissue evidence="10">Siphon/mantle</tissue>
    </source>
</reference>
<evidence type="ECO:0000313" key="10">
    <source>
        <dbReference type="EMBL" id="WAR00625.1"/>
    </source>
</evidence>
<dbReference type="EMBL" id="CP111014">
    <property type="protein sequence ID" value="WAR00625.1"/>
    <property type="molecule type" value="Genomic_DNA"/>
</dbReference>
<dbReference type="SUPFAM" id="SSF64268">
    <property type="entry name" value="PX domain"/>
    <property type="match status" value="1"/>
</dbReference>
<dbReference type="Gene3D" id="2.30.42.10">
    <property type="match status" value="1"/>
</dbReference>
<evidence type="ECO:0000256" key="3">
    <source>
        <dbReference type="ARBA" id="ARBA00022753"/>
    </source>
</evidence>
<dbReference type="InterPro" id="IPR036871">
    <property type="entry name" value="PX_dom_sf"/>
</dbReference>
<dbReference type="CDD" id="cd23070">
    <property type="entry name" value="PDZ_SNX27-like"/>
    <property type="match status" value="1"/>
</dbReference>
<evidence type="ECO:0000256" key="5">
    <source>
        <dbReference type="ARBA" id="ARBA00023136"/>
    </source>
</evidence>
<dbReference type="InterPro" id="IPR037827">
    <property type="entry name" value="SNX27_FERM-like_dom"/>
</dbReference>
<dbReference type="InterPro" id="IPR037833">
    <property type="entry name" value="SNX27_PX"/>
</dbReference>
<dbReference type="PROSITE" id="PS50200">
    <property type="entry name" value="RA"/>
    <property type="match status" value="1"/>
</dbReference>
<evidence type="ECO:0000256" key="2">
    <source>
        <dbReference type="ARBA" id="ARBA00004412"/>
    </source>
</evidence>
<dbReference type="CDD" id="cd13338">
    <property type="entry name" value="FERM-like_C_SNX27"/>
    <property type="match status" value="1"/>
</dbReference>
<dbReference type="Gene3D" id="3.10.20.90">
    <property type="entry name" value="Phosphatidylinositol 3-kinase Catalytic Subunit, Chain A, domain 1"/>
    <property type="match status" value="1"/>
</dbReference>
<sequence>MAESDENPSPPSEYSGDPSLGPRVVTITKSETGFGFNVRGQVSEGGVLKSINGVLYAPLQHVSAVLEGGAAQRAGIRKGDRILEVNNISVEGSTHKQVVDLIKSGGDTLTLTVISVPEQIADRLEPSDDSSGPSYMDYSERRSLPISIPDYQTVYNIYMAGRHLCSRRYSEFDNLHSRLKREFPDFTFPKMPGKKLFALTEQQLDTRRRGLEQYLEKACAVRVIGECDILQEFLAANDGEQDSTNTDVELKVLLPDRNICVVTIHRNDNTDTVYKAVVNKVNLSSGAAECFYLFETVEYNFERKLLRNEFPHNIYIQNYSTATATCILLKKWVFSLAREKFLNSDTVAMNFLYGQAVEDVNRGVISTEENLYELKSLQDAGKKIEYVKMARNLEGYCDVRFPHCPCDSRKDGHVIAIINRPSFKLRACKNDGTPESQVIEFQWADLQDYDMEEEGMVFQFEYRRPGKKPKIVQILTQYYVFMKECFDKIYEEIEWDKEEGLDV</sequence>
<organism evidence="10 11">
    <name type="scientific">Mya arenaria</name>
    <name type="common">Soft-shell clam</name>
    <dbReference type="NCBI Taxonomy" id="6604"/>
    <lineage>
        <taxon>Eukaryota</taxon>
        <taxon>Metazoa</taxon>
        <taxon>Spiralia</taxon>
        <taxon>Lophotrochozoa</taxon>
        <taxon>Mollusca</taxon>
        <taxon>Bivalvia</taxon>
        <taxon>Autobranchia</taxon>
        <taxon>Heteroconchia</taxon>
        <taxon>Euheterodonta</taxon>
        <taxon>Imparidentia</taxon>
        <taxon>Neoheterodontei</taxon>
        <taxon>Myida</taxon>
        <taxon>Myoidea</taxon>
        <taxon>Myidae</taxon>
        <taxon>Mya</taxon>
    </lineage>
</organism>
<evidence type="ECO:0000313" key="11">
    <source>
        <dbReference type="Proteomes" id="UP001164746"/>
    </source>
</evidence>
<evidence type="ECO:0000259" key="8">
    <source>
        <dbReference type="PROSITE" id="PS50195"/>
    </source>
</evidence>
<dbReference type="InterPro" id="IPR000159">
    <property type="entry name" value="RA_dom"/>
</dbReference>
<dbReference type="CDD" id="cd01777">
    <property type="entry name" value="FERM_F1_SNX27"/>
    <property type="match status" value="1"/>
</dbReference>
<dbReference type="InterPro" id="IPR037835">
    <property type="entry name" value="SNX27_RA"/>
</dbReference>
<dbReference type="SMART" id="SM00228">
    <property type="entry name" value="PDZ"/>
    <property type="match status" value="1"/>
</dbReference>
<accession>A0ABY7DVF1</accession>